<evidence type="ECO:0000256" key="6">
    <source>
        <dbReference type="ARBA" id="ARBA00035191"/>
    </source>
</evidence>
<evidence type="ECO:0000256" key="3">
    <source>
        <dbReference type="ARBA" id="ARBA00022980"/>
    </source>
</evidence>
<dbReference type="OrthoDB" id="19439at2759"/>
<dbReference type="InterPro" id="IPR007740">
    <property type="entry name" value="Ribosomal_mL49"/>
</dbReference>
<dbReference type="GO" id="GO:0003735">
    <property type="term" value="F:structural constituent of ribosome"/>
    <property type="evidence" value="ECO:0007669"/>
    <property type="project" value="InterPro"/>
</dbReference>
<accession>A0A3P7IHY5</accession>
<dbReference type="EMBL" id="UYYB01000243">
    <property type="protein sequence ID" value="VDM65174.1"/>
    <property type="molecule type" value="Genomic_DNA"/>
</dbReference>
<dbReference type="Pfam" id="PF05046">
    <property type="entry name" value="Img2"/>
    <property type="match status" value="1"/>
</dbReference>
<evidence type="ECO:0000256" key="1">
    <source>
        <dbReference type="ARBA" id="ARBA00004173"/>
    </source>
</evidence>
<sequence length="155" mass="18041">MYNAASLRFSRLDTSKLVAVGGFMDAYLNAYIECSTTQTHPPPKVFFCKKFFFVLDPPPDLPYYVRRKRDHMLPLYLSRRRDLLNEKTLDFDYVELVTMKNVEGDVFACEKDLREFVEEEVGKPIGTHVDELKGRIVIKGVDRSLVEKFLFTKGF</sequence>
<evidence type="ECO:0000256" key="7">
    <source>
        <dbReference type="ARBA" id="ARBA00035545"/>
    </source>
</evidence>
<comment type="subcellular location">
    <subcellularLocation>
        <location evidence="1">Mitochondrion</location>
    </subcellularLocation>
</comment>
<organism evidence="8 9">
    <name type="scientific">Strongylus vulgaris</name>
    <name type="common">Blood worm</name>
    <dbReference type="NCBI Taxonomy" id="40348"/>
    <lineage>
        <taxon>Eukaryota</taxon>
        <taxon>Metazoa</taxon>
        <taxon>Ecdysozoa</taxon>
        <taxon>Nematoda</taxon>
        <taxon>Chromadorea</taxon>
        <taxon>Rhabditida</taxon>
        <taxon>Rhabditina</taxon>
        <taxon>Rhabditomorpha</taxon>
        <taxon>Strongyloidea</taxon>
        <taxon>Strongylidae</taxon>
        <taxon>Strongylus</taxon>
    </lineage>
</organism>
<comment type="similarity">
    <text evidence="2">Belongs to the mitochondrion-specific ribosomal protein mL49 family.</text>
</comment>
<dbReference type="Proteomes" id="UP000270094">
    <property type="component" value="Unassembled WGS sequence"/>
</dbReference>
<keyword evidence="5" id="KW-0687">Ribonucleoprotein</keyword>
<evidence type="ECO:0000313" key="8">
    <source>
        <dbReference type="EMBL" id="VDM65174.1"/>
    </source>
</evidence>
<reference evidence="8 9" key="1">
    <citation type="submission" date="2018-11" db="EMBL/GenBank/DDBJ databases">
        <authorList>
            <consortium name="Pathogen Informatics"/>
        </authorList>
    </citation>
    <scope>NUCLEOTIDE SEQUENCE [LARGE SCALE GENOMIC DNA]</scope>
</reference>
<dbReference type="PANTHER" id="PTHR13477">
    <property type="entry name" value="MITOCHONDRIAL 39S RIBOSOMAL PROTEIN L49"/>
    <property type="match status" value="1"/>
</dbReference>
<dbReference type="GO" id="GO:0005762">
    <property type="term" value="C:mitochondrial large ribosomal subunit"/>
    <property type="evidence" value="ECO:0007669"/>
    <property type="project" value="TreeGrafter"/>
</dbReference>
<proteinExistence type="inferred from homology"/>
<gene>
    <name evidence="8" type="ORF">SVUK_LOCUS172</name>
</gene>
<dbReference type="Gene3D" id="3.30.780.10">
    <property type="entry name" value="SUI1-like domain"/>
    <property type="match status" value="1"/>
</dbReference>
<dbReference type="PANTHER" id="PTHR13477:SF0">
    <property type="entry name" value="LARGE RIBOSOMAL SUBUNIT PROTEIN ML49"/>
    <property type="match status" value="1"/>
</dbReference>
<dbReference type="AlphaFoldDB" id="A0A3P7IHY5"/>
<evidence type="ECO:0000313" key="9">
    <source>
        <dbReference type="Proteomes" id="UP000270094"/>
    </source>
</evidence>
<evidence type="ECO:0000256" key="4">
    <source>
        <dbReference type="ARBA" id="ARBA00023128"/>
    </source>
</evidence>
<evidence type="ECO:0000256" key="5">
    <source>
        <dbReference type="ARBA" id="ARBA00023274"/>
    </source>
</evidence>
<keyword evidence="9" id="KW-1185">Reference proteome</keyword>
<keyword evidence="4" id="KW-0496">Mitochondrion</keyword>
<dbReference type="GO" id="GO:0006412">
    <property type="term" value="P:translation"/>
    <property type="evidence" value="ECO:0007669"/>
    <property type="project" value="InterPro"/>
</dbReference>
<evidence type="ECO:0000256" key="2">
    <source>
        <dbReference type="ARBA" id="ARBA00005677"/>
    </source>
</evidence>
<keyword evidence="3" id="KW-0689">Ribosomal protein</keyword>
<name>A0A3P7IHY5_STRVU</name>
<protein>
    <recommendedName>
        <fullName evidence="6">Large ribosomal subunit protein mL49</fullName>
    </recommendedName>
    <alternativeName>
        <fullName evidence="7">39S ribosomal protein L49, mitochondrial</fullName>
    </alternativeName>
</protein>